<dbReference type="Pfam" id="PF00668">
    <property type="entry name" value="Condensation"/>
    <property type="match status" value="1"/>
</dbReference>
<protein>
    <submittedName>
        <fullName evidence="2">Condensation domain-containing protein</fullName>
    </submittedName>
</protein>
<dbReference type="Proteomes" id="UP001500418">
    <property type="component" value="Unassembled WGS sequence"/>
</dbReference>
<accession>A0ABN1NPU8</accession>
<proteinExistence type="predicted"/>
<name>A0ABN1NPU8_9ACTN</name>
<gene>
    <name evidence="2" type="ORF">GCM10009575_000500</name>
</gene>
<organism evidence="2 3">
    <name type="scientific">Streptomyces rhizosphaericus</name>
    <dbReference type="NCBI Taxonomy" id="114699"/>
    <lineage>
        <taxon>Bacteria</taxon>
        <taxon>Bacillati</taxon>
        <taxon>Actinomycetota</taxon>
        <taxon>Actinomycetes</taxon>
        <taxon>Kitasatosporales</taxon>
        <taxon>Streptomycetaceae</taxon>
        <taxon>Streptomyces</taxon>
        <taxon>Streptomyces violaceusniger group</taxon>
    </lineage>
</organism>
<dbReference type="InterPro" id="IPR001242">
    <property type="entry name" value="Condensation_dom"/>
</dbReference>
<reference evidence="2 3" key="1">
    <citation type="journal article" date="2019" name="Int. J. Syst. Evol. Microbiol.">
        <title>The Global Catalogue of Microorganisms (GCM) 10K type strain sequencing project: providing services to taxonomists for standard genome sequencing and annotation.</title>
        <authorList>
            <consortium name="The Broad Institute Genomics Platform"/>
            <consortium name="The Broad Institute Genome Sequencing Center for Infectious Disease"/>
            <person name="Wu L."/>
            <person name="Ma J."/>
        </authorList>
    </citation>
    <scope>NUCLEOTIDE SEQUENCE [LARGE SCALE GENOMIC DNA]</scope>
    <source>
        <strain evidence="2 3">JCM 11444</strain>
    </source>
</reference>
<dbReference type="Gene3D" id="3.30.559.10">
    <property type="entry name" value="Chloramphenicol acetyltransferase-like domain"/>
    <property type="match status" value="1"/>
</dbReference>
<dbReference type="Gene3D" id="3.30.559.30">
    <property type="entry name" value="Nonribosomal peptide synthetase, condensation domain"/>
    <property type="match status" value="1"/>
</dbReference>
<dbReference type="SUPFAM" id="SSF52777">
    <property type="entry name" value="CoA-dependent acyltransferases"/>
    <property type="match status" value="2"/>
</dbReference>
<comment type="caution">
    <text evidence="2">The sequence shown here is derived from an EMBL/GenBank/DDBJ whole genome shotgun (WGS) entry which is preliminary data.</text>
</comment>
<keyword evidence="3" id="KW-1185">Reference proteome</keyword>
<feature type="domain" description="Condensation" evidence="1">
    <location>
        <begin position="173"/>
        <end position="368"/>
    </location>
</feature>
<dbReference type="EMBL" id="BAAAID010000001">
    <property type="protein sequence ID" value="GAA0914449.1"/>
    <property type="molecule type" value="Genomic_DNA"/>
</dbReference>
<dbReference type="InterPro" id="IPR023213">
    <property type="entry name" value="CAT-like_dom_sf"/>
</dbReference>
<evidence type="ECO:0000259" key="1">
    <source>
        <dbReference type="Pfam" id="PF00668"/>
    </source>
</evidence>
<evidence type="ECO:0000313" key="2">
    <source>
        <dbReference type="EMBL" id="GAA0914449.1"/>
    </source>
</evidence>
<evidence type="ECO:0000313" key="3">
    <source>
        <dbReference type="Proteomes" id="UP001500418"/>
    </source>
</evidence>
<sequence>MLMTPILEYAPEPGELVEFRVPAAVLEVTAKAPEHPAPPSYVQENHIWRRLANQIAGKRHSGWLGIVFDVPGRLDTGAMATALEKWVRRHPTLLTWFDVETVATGADTLPRLRRHALNPETETLSPLLEPVSLGSYGSGSAVRDHLVKLFDNGTDPLRWPPFVAGAVVRDDGTASTVFFAVDHTHSDGFSVVLVFDELRTLYEAELSGVEAELPAVGSYVDYCALDRERSAAITVDSPEVRRWLEFYLAGPPPTFPLDIGVEPGKTYPSIPIEMDLLDTAEAEAFSKACKAQGAGFSAGLLAALALSGYELGGHESYRGLTVVHTRDEARWQYTQGWFINLAPVEFPVGGRPFSQVVGDAQRAFEGARELARVSPLRVAELMPGLSATVQSDAAAVPPMTSYIDVRHAPGSKDWAAANCNALVGPGDSREVPVWVNRLWGRTYLKTRYPDTEAARVNVPRFFGHLRDVLREIARTGEYGTGRA</sequence>